<dbReference type="GO" id="GO:0030414">
    <property type="term" value="F:peptidase inhibitor activity"/>
    <property type="evidence" value="ECO:0007669"/>
    <property type="project" value="UniProtKB-KW"/>
</dbReference>
<evidence type="ECO:0000256" key="3">
    <source>
        <dbReference type="SAM" id="SignalP"/>
    </source>
</evidence>
<keyword evidence="6" id="KW-1185">Reference proteome</keyword>
<dbReference type="Proteomes" id="UP000008792">
    <property type="component" value="Unassembled WGS sequence"/>
</dbReference>
<organism evidence="5 6">
    <name type="scientific">Drosophila virilis</name>
    <name type="common">Fruit fly</name>
    <dbReference type="NCBI Taxonomy" id="7244"/>
    <lineage>
        <taxon>Eukaryota</taxon>
        <taxon>Metazoa</taxon>
        <taxon>Ecdysozoa</taxon>
        <taxon>Arthropoda</taxon>
        <taxon>Hexapoda</taxon>
        <taxon>Insecta</taxon>
        <taxon>Pterygota</taxon>
        <taxon>Neoptera</taxon>
        <taxon>Endopterygota</taxon>
        <taxon>Diptera</taxon>
        <taxon>Brachycera</taxon>
        <taxon>Muscomorpha</taxon>
        <taxon>Ephydroidea</taxon>
        <taxon>Drosophilidae</taxon>
        <taxon>Drosophila</taxon>
    </lineage>
</organism>
<accession>B4MD14</accession>
<name>B4MD14_DROVI</name>
<dbReference type="Pfam" id="PF01826">
    <property type="entry name" value="TIL"/>
    <property type="match status" value="1"/>
</dbReference>
<dbReference type="InParanoid" id="B4MD14"/>
<dbReference type="HOGENOM" id="CLU_156801_0_1_1"/>
<dbReference type="PhylomeDB" id="B4MD14"/>
<dbReference type="KEGG" id="dvi:6635592"/>
<sequence length="94" mass="10303">MFACKLFYLWLLLGCLLALASAQPPITPRDCPRNEVFLPCGPSCQSECATLGQPCLIRHIRCPDGCYCVEGYARNAAGSCIPKAQCRRRGSYST</sequence>
<evidence type="ECO:0000313" key="5">
    <source>
        <dbReference type="EMBL" id="EDW58086.1"/>
    </source>
</evidence>
<dbReference type="EMBL" id="CH940660">
    <property type="protein sequence ID" value="EDW58086.1"/>
    <property type="molecule type" value="Genomic_DNA"/>
</dbReference>
<protein>
    <recommendedName>
        <fullName evidence="4">TIL domain-containing protein</fullName>
    </recommendedName>
</protein>
<gene>
    <name evidence="5" type="primary">Dvir\GJ15220</name>
    <name evidence="5" type="ORF">Dvir_GJ15220</name>
</gene>
<keyword evidence="2" id="KW-1015">Disulfide bond</keyword>
<evidence type="ECO:0000256" key="1">
    <source>
        <dbReference type="ARBA" id="ARBA00022690"/>
    </source>
</evidence>
<evidence type="ECO:0000256" key="2">
    <source>
        <dbReference type="ARBA" id="ARBA00023157"/>
    </source>
</evidence>
<dbReference type="CDD" id="cd19941">
    <property type="entry name" value="TIL"/>
    <property type="match status" value="1"/>
</dbReference>
<dbReference type="SUPFAM" id="SSF57567">
    <property type="entry name" value="Serine protease inhibitors"/>
    <property type="match status" value="1"/>
</dbReference>
<dbReference type="FunFam" id="2.10.25.10:FF:000674">
    <property type="entry name" value="Mucin-2"/>
    <property type="match status" value="1"/>
</dbReference>
<evidence type="ECO:0000259" key="4">
    <source>
        <dbReference type="Pfam" id="PF01826"/>
    </source>
</evidence>
<feature type="domain" description="TIL" evidence="4">
    <location>
        <begin position="31"/>
        <end position="86"/>
    </location>
</feature>
<proteinExistence type="predicted"/>
<feature type="signal peptide" evidence="3">
    <location>
        <begin position="1"/>
        <end position="22"/>
    </location>
</feature>
<evidence type="ECO:0000313" key="6">
    <source>
        <dbReference type="Proteomes" id="UP000008792"/>
    </source>
</evidence>
<dbReference type="InterPro" id="IPR036084">
    <property type="entry name" value="Ser_inhib-like_sf"/>
</dbReference>
<feature type="chain" id="PRO_5002817754" description="TIL domain-containing protein" evidence="3">
    <location>
        <begin position="23"/>
        <end position="94"/>
    </location>
</feature>
<reference evidence="5 6" key="1">
    <citation type="journal article" date="2007" name="Nature">
        <title>Evolution of genes and genomes on the Drosophila phylogeny.</title>
        <authorList>
            <consortium name="Drosophila 12 Genomes Consortium"/>
            <person name="Clark A.G."/>
            <person name="Eisen M.B."/>
            <person name="Smith D.R."/>
            <person name="Bergman C.M."/>
            <person name="Oliver B."/>
            <person name="Markow T.A."/>
            <person name="Kaufman T.C."/>
            <person name="Kellis M."/>
            <person name="Gelbart W."/>
            <person name="Iyer V.N."/>
            <person name="Pollard D.A."/>
            <person name="Sackton T.B."/>
            <person name="Larracuente A.M."/>
            <person name="Singh N.D."/>
            <person name="Abad J.P."/>
            <person name="Abt D.N."/>
            <person name="Adryan B."/>
            <person name="Aguade M."/>
            <person name="Akashi H."/>
            <person name="Anderson W.W."/>
            <person name="Aquadro C.F."/>
            <person name="Ardell D.H."/>
            <person name="Arguello R."/>
            <person name="Artieri C.G."/>
            <person name="Barbash D.A."/>
            <person name="Barker D."/>
            <person name="Barsanti P."/>
            <person name="Batterham P."/>
            <person name="Batzoglou S."/>
            <person name="Begun D."/>
            <person name="Bhutkar A."/>
            <person name="Blanco E."/>
            <person name="Bosak S.A."/>
            <person name="Bradley R.K."/>
            <person name="Brand A.D."/>
            <person name="Brent M.R."/>
            <person name="Brooks A.N."/>
            <person name="Brown R.H."/>
            <person name="Butlin R.K."/>
            <person name="Caggese C."/>
            <person name="Calvi B.R."/>
            <person name="Bernardo de Carvalho A."/>
            <person name="Caspi A."/>
            <person name="Castrezana S."/>
            <person name="Celniker S.E."/>
            <person name="Chang J.L."/>
            <person name="Chapple C."/>
            <person name="Chatterji S."/>
            <person name="Chinwalla A."/>
            <person name="Civetta A."/>
            <person name="Clifton S.W."/>
            <person name="Comeron J.M."/>
            <person name="Costello J.C."/>
            <person name="Coyne J.A."/>
            <person name="Daub J."/>
            <person name="David R.G."/>
            <person name="Delcher A.L."/>
            <person name="Delehaunty K."/>
            <person name="Do C.B."/>
            <person name="Ebling H."/>
            <person name="Edwards K."/>
            <person name="Eickbush T."/>
            <person name="Evans J.D."/>
            <person name="Filipski A."/>
            <person name="Findeiss S."/>
            <person name="Freyhult E."/>
            <person name="Fulton L."/>
            <person name="Fulton R."/>
            <person name="Garcia A.C."/>
            <person name="Gardiner A."/>
            <person name="Garfield D.A."/>
            <person name="Garvin B.E."/>
            <person name="Gibson G."/>
            <person name="Gilbert D."/>
            <person name="Gnerre S."/>
            <person name="Godfrey J."/>
            <person name="Good R."/>
            <person name="Gotea V."/>
            <person name="Gravely B."/>
            <person name="Greenberg A.J."/>
            <person name="Griffiths-Jones S."/>
            <person name="Gross S."/>
            <person name="Guigo R."/>
            <person name="Gustafson E.A."/>
            <person name="Haerty W."/>
            <person name="Hahn M.W."/>
            <person name="Halligan D.L."/>
            <person name="Halpern A.L."/>
            <person name="Halter G.M."/>
            <person name="Han M.V."/>
            <person name="Heger A."/>
            <person name="Hillier L."/>
            <person name="Hinrichs A.S."/>
            <person name="Holmes I."/>
            <person name="Hoskins R.A."/>
            <person name="Hubisz M.J."/>
            <person name="Hultmark D."/>
            <person name="Huntley M.A."/>
            <person name="Jaffe D.B."/>
            <person name="Jagadeeshan S."/>
            <person name="Jeck W.R."/>
            <person name="Johnson J."/>
            <person name="Jones C.D."/>
            <person name="Jordan W.C."/>
            <person name="Karpen G.H."/>
            <person name="Kataoka E."/>
            <person name="Keightley P.D."/>
            <person name="Kheradpour P."/>
            <person name="Kirkness E.F."/>
            <person name="Koerich L.B."/>
            <person name="Kristiansen K."/>
            <person name="Kudrna D."/>
            <person name="Kulathinal R.J."/>
            <person name="Kumar S."/>
            <person name="Kwok R."/>
            <person name="Lander E."/>
            <person name="Langley C.H."/>
            <person name="Lapoint R."/>
            <person name="Lazzaro B.P."/>
            <person name="Lee S.J."/>
            <person name="Levesque L."/>
            <person name="Li R."/>
            <person name="Lin C.F."/>
            <person name="Lin M.F."/>
            <person name="Lindblad-Toh K."/>
            <person name="Llopart A."/>
            <person name="Long M."/>
            <person name="Low L."/>
            <person name="Lozovsky E."/>
            <person name="Lu J."/>
            <person name="Luo M."/>
            <person name="Machado C.A."/>
            <person name="Makalowski W."/>
            <person name="Marzo M."/>
            <person name="Matsuda M."/>
            <person name="Matzkin L."/>
            <person name="McAllister B."/>
            <person name="McBride C.S."/>
            <person name="McKernan B."/>
            <person name="McKernan K."/>
            <person name="Mendez-Lago M."/>
            <person name="Minx P."/>
            <person name="Mollenhauer M.U."/>
            <person name="Montooth K."/>
            <person name="Mount S.M."/>
            <person name="Mu X."/>
            <person name="Myers E."/>
            <person name="Negre B."/>
            <person name="Newfeld S."/>
            <person name="Nielsen R."/>
            <person name="Noor M.A."/>
            <person name="O'Grady P."/>
            <person name="Pachter L."/>
            <person name="Papaceit M."/>
            <person name="Parisi M.J."/>
            <person name="Parisi M."/>
            <person name="Parts L."/>
            <person name="Pedersen J.S."/>
            <person name="Pesole G."/>
            <person name="Phillippy A.M."/>
            <person name="Ponting C.P."/>
            <person name="Pop M."/>
            <person name="Porcelli D."/>
            <person name="Powell J.R."/>
            <person name="Prohaska S."/>
            <person name="Pruitt K."/>
            <person name="Puig M."/>
            <person name="Quesneville H."/>
            <person name="Ram K.R."/>
            <person name="Rand D."/>
            <person name="Rasmussen M.D."/>
            <person name="Reed L.K."/>
            <person name="Reenan R."/>
            <person name="Reily A."/>
            <person name="Remington K.A."/>
            <person name="Rieger T.T."/>
            <person name="Ritchie M.G."/>
            <person name="Robin C."/>
            <person name="Rogers Y.H."/>
            <person name="Rohde C."/>
            <person name="Rozas J."/>
            <person name="Rubenfield M.J."/>
            <person name="Ruiz A."/>
            <person name="Russo S."/>
            <person name="Salzberg S.L."/>
            <person name="Sanchez-Gracia A."/>
            <person name="Saranga D.J."/>
            <person name="Sato H."/>
            <person name="Schaeffer S.W."/>
            <person name="Schatz M.C."/>
            <person name="Schlenke T."/>
            <person name="Schwartz R."/>
            <person name="Segarra C."/>
            <person name="Singh R.S."/>
            <person name="Sirot L."/>
            <person name="Sirota M."/>
            <person name="Sisneros N.B."/>
            <person name="Smith C.D."/>
            <person name="Smith T.F."/>
            <person name="Spieth J."/>
            <person name="Stage D.E."/>
            <person name="Stark A."/>
            <person name="Stephan W."/>
            <person name="Strausberg R.L."/>
            <person name="Strempel S."/>
            <person name="Sturgill D."/>
            <person name="Sutton G."/>
            <person name="Sutton G.G."/>
            <person name="Tao W."/>
            <person name="Teichmann S."/>
            <person name="Tobari Y.N."/>
            <person name="Tomimura Y."/>
            <person name="Tsolas J.M."/>
            <person name="Valente V.L."/>
            <person name="Venter E."/>
            <person name="Venter J.C."/>
            <person name="Vicario S."/>
            <person name="Vieira F.G."/>
            <person name="Vilella A.J."/>
            <person name="Villasante A."/>
            <person name="Walenz B."/>
            <person name="Wang J."/>
            <person name="Wasserman M."/>
            <person name="Watts T."/>
            <person name="Wilson D."/>
            <person name="Wilson R.K."/>
            <person name="Wing R.A."/>
            <person name="Wolfner M.F."/>
            <person name="Wong A."/>
            <person name="Wong G.K."/>
            <person name="Wu C.I."/>
            <person name="Wu G."/>
            <person name="Yamamoto D."/>
            <person name="Yang H.P."/>
            <person name="Yang S.P."/>
            <person name="Yorke J.A."/>
            <person name="Yoshida K."/>
            <person name="Zdobnov E."/>
            <person name="Zhang P."/>
            <person name="Zhang Y."/>
            <person name="Zimin A.V."/>
            <person name="Baldwin J."/>
            <person name="Abdouelleil A."/>
            <person name="Abdulkadir J."/>
            <person name="Abebe A."/>
            <person name="Abera B."/>
            <person name="Abreu J."/>
            <person name="Acer S.C."/>
            <person name="Aftuck L."/>
            <person name="Alexander A."/>
            <person name="An P."/>
            <person name="Anderson E."/>
            <person name="Anderson S."/>
            <person name="Arachi H."/>
            <person name="Azer M."/>
            <person name="Bachantsang P."/>
            <person name="Barry A."/>
            <person name="Bayul T."/>
            <person name="Berlin A."/>
            <person name="Bessette D."/>
            <person name="Bloom T."/>
            <person name="Blye J."/>
            <person name="Boguslavskiy L."/>
            <person name="Bonnet C."/>
            <person name="Boukhgalter B."/>
            <person name="Bourzgui I."/>
            <person name="Brown A."/>
            <person name="Cahill P."/>
            <person name="Channer S."/>
            <person name="Cheshatsang Y."/>
            <person name="Chuda L."/>
            <person name="Citroen M."/>
            <person name="Collymore A."/>
            <person name="Cooke P."/>
            <person name="Costello M."/>
            <person name="D'Aco K."/>
            <person name="Daza R."/>
            <person name="De Haan G."/>
            <person name="DeGray S."/>
            <person name="DeMaso C."/>
            <person name="Dhargay N."/>
            <person name="Dooley K."/>
            <person name="Dooley E."/>
            <person name="Doricent M."/>
            <person name="Dorje P."/>
            <person name="Dorjee K."/>
            <person name="Dupes A."/>
            <person name="Elong R."/>
            <person name="Falk J."/>
            <person name="Farina A."/>
            <person name="Faro S."/>
            <person name="Ferguson D."/>
            <person name="Fisher S."/>
            <person name="Foley C.D."/>
            <person name="Franke A."/>
            <person name="Friedrich D."/>
            <person name="Gadbois L."/>
            <person name="Gearin G."/>
            <person name="Gearin C.R."/>
            <person name="Giannoukos G."/>
            <person name="Goode T."/>
            <person name="Graham J."/>
            <person name="Grandbois E."/>
            <person name="Grewal S."/>
            <person name="Gyaltsen K."/>
            <person name="Hafez N."/>
            <person name="Hagos B."/>
            <person name="Hall J."/>
            <person name="Henson C."/>
            <person name="Hollinger A."/>
            <person name="Honan T."/>
            <person name="Huard M.D."/>
            <person name="Hughes L."/>
            <person name="Hurhula B."/>
            <person name="Husby M.E."/>
            <person name="Kamat A."/>
            <person name="Kanga B."/>
            <person name="Kashin S."/>
            <person name="Khazanovich D."/>
            <person name="Kisner P."/>
            <person name="Lance K."/>
            <person name="Lara M."/>
            <person name="Lee W."/>
            <person name="Lennon N."/>
            <person name="Letendre F."/>
            <person name="LeVine R."/>
            <person name="Lipovsky A."/>
            <person name="Liu X."/>
            <person name="Liu J."/>
            <person name="Liu S."/>
            <person name="Lokyitsang T."/>
            <person name="Lokyitsang Y."/>
            <person name="Lubonja R."/>
            <person name="Lui A."/>
            <person name="MacDonald P."/>
            <person name="Magnisalis V."/>
            <person name="Maru K."/>
            <person name="Matthews C."/>
            <person name="McCusker W."/>
            <person name="McDonough S."/>
            <person name="Mehta T."/>
            <person name="Meldrim J."/>
            <person name="Meneus L."/>
            <person name="Mihai O."/>
            <person name="Mihalev A."/>
            <person name="Mihova T."/>
            <person name="Mittelman R."/>
            <person name="Mlenga V."/>
            <person name="Montmayeur A."/>
            <person name="Mulrain L."/>
            <person name="Navidi A."/>
            <person name="Naylor J."/>
            <person name="Negash T."/>
            <person name="Nguyen T."/>
            <person name="Nguyen N."/>
            <person name="Nicol R."/>
            <person name="Norbu C."/>
            <person name="Norbu N."/>
            <person name="Novod N."/>
            <person name="O'Neill B."/>
            <person name="Osman S."/>
            <person name="Markiewicz E."/>
            <person name="Oyono O.L."/>
            <person name="Patti C."/>
            <person name="Phunkhang P."/>
            <person name="Pierre F."/>
            <person name="Priest M."/>
            <person name="Raghuraman S."/>
            <person name="Rege F."/>
            <person name="Reyes R."/>
            <person name="Rise C."/>
            <person name="Rogov P."/>
            <person name="Ross K."/>
            <person name="Ryan E."/>
            <person name="Settipalli S."/>
            <person name="Shea T."/>
            <person name="Sherpa N."/>
            <person name="Shi L."/>
            <person name="Shih D."/>
            <person name="Sparrow T."/>
            <person name="Spaulding J."/>
            <person name="Stalker J."/>
            <person name="Stange-Thomann N."/>
            <person name="Stavropoulos S."/>
            <person name="Stone C."/>
            <person name="Strader C."/>
            <person name="Tesfaye S."/>
            <person name="Thomson T."/>
            <person name="Thoulutsang Y."/>
            <person name="Thoulutsang D."/>
            <person name="Topham K."/>
            <person name="Topping I."/>
            <person name="Tsamla T."/>
            <person name="Vassiliev H."/>
            <person name="Vo A."/>
            <person name="Wangchuk T."/>
            <person name="Wangdi T."/>
            <person name="Weiand M."/>
            <person name="Wilkinson J."/>
            <person name="Wilson A."/>
            <person name="Yadav S."/>
            <person name="Young G."/>
            <person name="Yu Q."/>
            <person name="Zembek L."/>
            <person name="Zhong D."/>
            <person name="Zimmer A."/>
            <person name="Zwirko Z."/>
            <person name="Jaffe D.B."/>
            <person name="Alvarez P."/>
            <person name="Brockman W."/>
            <person name="Butler J."/>
            <person name="Chin C."/>
            <person name="Gnerre S."/>
            <person name="Grabherr M."/>
            <person name="Kleber M."/>
            <person name="Mauceli E."/>
            <person name="MacCallum I."/>
        </authorList>
    </citation>
    <scope>NUCLEOTIDE SEQUENCE [LARGE SCALE GENOMIC DNA]</scope>
    <source>
        <strain evidence="6">Tucson 15010-1051.87</strain>
    </source>
</reference>
<dbReference type="FunCoup" id="B4MD14">
    <property type="interactions" value="15"/>
</dbReference>
<dbReference type="OMA" id="NETFLPC"/>
<dbReference type="STRING" id="7244.B4MD14"/>
<dbReference type="InterPro" id="IPR002919">
    <property type="entry name" value="TIL_dom"/>
</dbReference>
<dbReference type="AlphaFoldDB" id="B4MD14"/>
<dbReference type="eggNOG" id="ENOG502SX7T">
    <property type="taxonomic scope" value="Eukaryota"/>
</dbReference>
<dbReference type="Gene3D" id="2.10.25.10">
    <property type="entry name" value="Laminin"/>
    <property type="match status" value="1"/>
</dbReference>
<keyword evidence="1" id="KW-0646">Protease inhibitor</keyword>
<dbReference type="OrthoDB" id="6236007at2759"/>
<keyword evidence="3" id="KW-0732">Signal</keyword>